<organism evidence="1 2">
    <name type="scientific">Suillus luteus UH-Slu-Lm8-n1</name>
    <dbReference type="NCBI Taxonomy" id="930992"/>
    <lineage>
        <taxon>Eukaryota</taxon>
        <taxon>Fungi</taxon>
        <taxon>Dikarya</taxon>
        <taxon>Basidiomycota</taxon>
        <taxon>Agaricomycotina</taxon>
        <taxon>Agaricomycetes</taxon>
        <taxon>Agaricomycetidae</taxon>
        <taxon>Boletales</taxon>
        <taxon>Suillineae</taxon>
        <taxon>Suillaceae</taxon>
        <taxon>Suillus</taxon>
    </lineage>
</organism>
<sequence length="132" mass="14975">MLGMMLVSLRRAQECCRACGDLIKPQQSEPLMTDTIDGSYSFDNEFRYIRGDISLLFRLLPGFLPHRAGSTLACRDSVYHLSGLQVGPFTVRWIGNPSWAVEFLSRIRKNANLDRRAVLSTQRFGQNHVSNI</sequence>
<dbReference type="HOGENOM" id="CLU_1918454_0_0_1"/>
<protein>
    <submittedName>
        <fullName evidence="1">Uncharacterized protein</fullName>
    </submittedName>
</protein>
<gene>
    <name evidence="1" type="ORF">CY34DRAFT_798639</name>
</gene>
<dbReference type="InParanoid" id="A0A0D0B209"/>
<reference evidence="1 2" key="1">
    <citation type="submission" date="2014-04" db="EMBL/GenBank/DDBJ databases">
        <authorList>
            <consortium name="DOE Joint Genome Institute"/>
            <person name="Kuo A."/>
            <person name="Ruytinx J."/>
            <person name="Rineau F."/>
            <person name="Colpaert J."/>
            <person name="Kohler A."/>
            <person name="Nagy L.G."/>
            <person name="Floudas D."/>
            <person name="Copeland A."/>
            <person name="Barry K.W."/>
            <person name="Cichocki N."/>
            <person name="Veneault-Fourrey C."/>
            <person name="LaButti K."/>
            <person name="Lindquist E.A."/>
            <person name="Lipzen A."/>
            <person name="Lundell T."/>
            <person name="Morin E."/>
            <person name="Murat C."/>
            <person name="Sun H."/>
            <person name="Tunlid A."/>
            <person name="Henrissat B."/>
            <person name="Grigoriev I.V."/>
            <person name="Hibbett D.S."/>
            <person name="Martin F."/>
            <person name="Nordberg H.P."/>
            <person name="Cantor M.N."/>
            <person name="Hua S.X."/>
        </authorList>
    </citation>
    <scope>NUCLEOTIDE SEQUENCE [LARGE SCALE GENOMIC DNA]</scope>
    <source>
        <strain evidence="1 2">UH-Slu-Lm8-n1</strain>
    </source>
</reference>
<keyword evidence="2" id="KW-1185">Reference proteome</keyword>
<accession>A0A0D0B209</accession>
<evidence type="ECO:0000313" key="2">
    <source>
        <dbReference type="Proteomes" id="UP000054485"/>
    </source>
</evidence>
<dbReference type="EMBL" id="KN835141">
    <property type="protein sequence ID" value="KIK48021.1"/>
    <property type="molecule type" value="Genomic_DNA"/>
</dbReference>
<proteinExistence type="predicted"/>
<dbReference type="AlphaFoldDB" id="A0A0D0B209"/>
<reference evidence="2" key="2">
    <citation type="submission" date="2015-01" db="EMBL/GenBank/DDBJ databases">
        <title>Evolutionary Origins and Diversification of the Mycorrhizal Mutualists.</title>
        <authorList>
            <consortium name="DOE Joint Genome Institute"/>
            <consortium name="Mycorrhizal Genomics Consortium"/>
            <person name="Kohler A."/>
            <person name="Kuo A."/>
            <person name="Nagy L.G."/>
            <person name="Floudas D."/>
            <person name="Copeland A."/>
            <person name="Barry K.W."/>
            <person name="Cichocki N."/>
            <person name="Veneault-Fourrey C."/>
            <person name="LaButti K."/>
            <person name="Lindquist E.A."/>
            <person name="Lipzen A."/>
            <person name="Lundell T."/>
            <person name="Morin E."/>
            <person name="Murat C."/>
            <person name="Riley R."/>
            <person name="Ohm R."/>
            <person name="Sun H."/>
            <person name="Tunlid A."/>
            <person name="Henrissat B."/>
            <person name="Grigoriev I.V."/>
            <person name="Hibbett D.S."/>
            <person name="Martin F."/>
        </authorList>
    </citation>
    <scope>NUCLEOTIDE SEQUENCE [LARGE SCALE GENOMIC DNA]</scope>
    <source>
        <strain evidence="2">UH-Slu-Lm8-n1</strain>
    </source>
</reference>
<name>A0A0D0B209_9AGAM</name>
<evidence type="ECO:0000313" key="1">
    <source>
        <dbReference type="EMBL" id="KIK48021.1"/>
    </source>
</evidence>
<dbReference type="Proteomes" id="UP000054485">
    <property type="component" value="Unassembled WGS sequence"/>
</dbReference>